<feature type="transmembrane region" description="Helical" evidence="9">
    <location>
        <begin position="93"/>
        <end position="111"/>
    </location>
</feature>
<organism evidence="10 11">
    <name type="scientific">Lacticaseibacillus sharpeae JCM 1186 = DSM 20505</name>
    <dbReference type="NCBI Taxonomy" id="1291052"/>
    <lineage>
        <taxon>Bacteria</taxon>
        <taxon>Bacillati</taxon>
        <taxon>Bacillota</taxon>
        <taxon>Bacilli</taxon>
        <taxon>Lactobacillales</taxon>
        <taxon>Lactobacillaceae</taxon>
        <taxon>Lacticaseibacillus</taxon>
    </lineage>
</organism>
<sequence length="454" mass="48346">MAIIMEETAIMDNKRLSRRDLFLIGTMLFGLFFGAGNLIFPVFLGQSAGNHILPAVIGFLISGVGLPLLAVAAIGMSRTDGVFGLAAKVGRPFAYAFTVILYLGIGPLFATPRLATISYEIGLDPFIPDRYQHVALAIFSLLFFGVAWLLARKPGRIMFYIGKVLTPAFLVALALLLGFVIIFPMGGLHAAPVAEYKHMAFSTGFSSGYMTMDALAGLAFGIIVVKAIQGLGVRRPQAIAMGTLKAGAIAAVLMALIYAVLAYMGVTALGEFDRASNGGIIIAEIARYYFGTLGSILTAIIVILACLKTGVGLITAFGDTFKELFPRENYQWLIAGAAGVPLILANIGLNQIIAISEPFLDFLYPIAIVLILLGLLSRIFHDRQGVYVTTIAFVLIPAILDGLNALPASLHQGLLANVLALGQYLPGFSQGLGWTVPALLGFVISWVIFGRRAA</sequence>
<feature type="transmembrane region" description="Helical" evidence="9">
    <location>
        <begin position="286"/>
        <end position="311"/>
    </location>
</feature>
<evidence type="ECO:0000256" key="9">
    <source>
        <dbReference type="RuleBase" id="RU362122"/>
    </source>
</evidence>
<accession>A0A0R1ZL92</accession>
<feature type="transmembrane region" description="Helical" evidence="9">
    <location>
        <begin position="131"/>
        <end position="152"/>
    </location>
</feature>
<comment type="similarity">
    <text evidence="2 9">Belongs to the branched chain amino acid transporter family.</text>
</comment>
<evidence type="ECO:0000256" key="8">
    <source>
        <dbReference type="ARBA" id="ARBA00023136"/>
    </source>
</evidence>
<dbReference type="GO" id="GO:0005886">
    <property type="term" value="C:plasma membrane"/>
    <property type="evidence" value="ECO:0007669"/>
    <property type="project" value="UniProtKB-SubCell"/>
</dbReference>
<dbReference type="Pfam" id="PF05525">
    <property type="entry name" value="Branch_AA_trans"/>
    <property type="match status" value="1"/>
</dbReference>
<name>A0A0R1ZL92_9LACO</name>
<protein>
    <recommendedName>
        <fullName evidence="9">Branched-chain amino acid transport system carrier protein</fullName>
    </recommendedName>
</protein>
<evidence type="ECO:0000256" key="7">
    <source>
        <dbReference type="ARBA" id="ARBA00022989"/>
    </source>
</evidence>
<dbReference type="PANTHER" id="PTHR30588:SF0">
    <property type="entry name" value="BRANCHED-CHAIN AMINO ACID PERMEASE BRNQ"/>
    <property type="match status" value="1"/>
</dbReference>
<feature type="transmembrane region" description="Helical" evidence="9">
    <location>
        <begin position="21"/>
        <end position="40"/>
    </location>
</feature>
<keyword evidence="4" id="KW-1003">Cell membrane</keyword>
<dbReference type="GO" id="GO:0015818">
    <property type="term" value="P:isoleucine transport"/>
    <property type="evidence" value="ECO:0007669"/>
    <property type="project" value="TreeGrafter"/>
</dbReference>
<keyword evidence="5 9" id="KW-0812">Transmembrane</keyword>
<feature type="transmembrane region" description="Helical" evidence="9">
    <location>
        <begin position="206"/>
        <end position="225"/>
    </location>
</feature>
<keyword evidence="7 9" id="KW-1133">Transmembrane helix</keyword>
<reference evidence="10 11" key="1">
    <citation type="journal article" date="2015" name="Genome Announc.">
        <title>Expanding the biotechnology potential of lactobacilli through comparative genomics of 213 strains and associated genera.</title>
        <authorList>
            <person name="Sun Z."/>
            <person name="Harris H.M."/>
            <person name="McCann A."/>
            <person name="Guo C."/>
            <person name="Argimon S."/>
            <person name="Zhang W."/>
            <person name="Yang X."/>
            <person name="Jeffery I.B."/>
            <person name="Cooney J.C."/>
            <person name="Kagawa T.F."/>
            <person name="Liu W."/>
            <person name="Song Y."/>
            <person name="Salvetti E."/>
            <person name="Wrobel A."/>
            <person name="Rasinkangas P."/>
            <person name="Parkhill J."/>
            <person name="Rea M.C."/>
            <person name="O'Sullivan O."/>
            <person name="Ritari J."/>
            <person name="Douillard F.P."/>
            <person name="Paul Ross R."/>
            <person name="Yang R."/>
            <person name="Briner A.E."/>
            <person name="Felis G.E."/>
            <person name="de Vos W.M."/>
            <person name="Barrangou R."/>
            <person name="Klaenhammer T.R."/>
            <person name="Caufield P.W."/>
            <person name="Cui Y."/>
            <person name="Zhang H."/>
            <person name="O'Toole P.W."/>
        </authorList>
    </citation>
    <scope>NUCLEOTIDE SEQUENCE [LARGE SCALE GENOMIC DNA]</scope>
    <source>
        <strain evidence="10 11">DSM 20505</strain>
    </source>
</reference>
<keyword evidence="6 9" id="KW-0029">Amino-acid transport</keyword>
<comment type="subcellular location">
    <subcellularLocation>
        <location evidence="1 9">Cell membrane</location>
        <topology evidence="1 9">Multi-pass membrane protein</topology>
    </subcellularLocation>
</comment>
<dbReference type="InterPro" id="IPR004685">
    <property type="entry name" value="Brnchd-chn_aa_trnsp_Livcs"/>
</dbReference>
<feature type="transmembrane region" description="Helical" evidence="9">
    <location>
        <begin position="332"/>
        <end position="356"/>
    </location>
</feature>
<evidence type="ECO:0000256" key="4">
    <source>
        <dbReference type="ARBA" id="ARBA00022475"/>
    </source>
</evidence>
<gene>
    <name evidence="10" type="ORF">FC18_GL001029</name>
</gene>
<comment type="caution">
    <text evidence="10">The sequence shown here is derived from an EMBL/GenBank/DDBJ whole genome shotgun (WGS) entry which is preliminary data.</text>
</comment>
<evidence type="ECO:0000256" key="3">
    <source>
        <dbReference type="ARBA" id="ARBA00022448"/>
    </source>
</evidence>
<feature type="transmembrane region" description="Helical" evidence="9">
    <location>
        <begin position="428"/>
        <end position="449"/>
    </location>
</feature>
<dbReference type="PATRIC" id="fig|1291052.5.peg.1041"/>
<feature type="transmembrane region" description="Helical" evidence="9">
    <location>
        <begin position="164"/>
        <end position="186"/>
    </location>
</feature>
<evidence type="ECO:0000256" key="6">
    <source>
        <dbReference type="ARBA" id="ARBA00022970"/>
    </source>
</evidence>
<feature type="transmembrane region" description="Helical" evidence="9">
    <location>
        <begin position="362"/>
        <end position="380"/>
    </location>
</feature>
<dbReference type="NCBIfam" id="TIGR00796">
    <property type="entry name" value="livcs"/>
    <property type="match status" value="1"/>
</dbReference>
<dbReference type="EMBL" id="AYYO01000013">
    <property type="protein sequence ID" value="KRM55761.1"/>
    <property type="molecule type" value="Genomic_DNA"/>
</dbReference>
<dbReference type="GO" id="GO:0015820">
    <property type="term" value="P:L-leucine transport"/>
    <property type="evidence" value="ECO:0007669"/>
    <property type="project" value="TreeGrafter"/>
</dbReference>
<feature type="transmembrane region" description="Helical" evidence="9">
    <location>
        <begin position="52"/>
        <end position="72"/>
    </location>
</feature>
<evidence type="ECO:0000256" key="5">
    <source>
        <dbReference type="ARBA" id="ARBA00022692"/>
    </source>
</evidence>
<feature type="transmembrane region" description="Helical" evidence="9">
    <location>
        <begin position="246"/>
        <end position="266"/>
    </location>
</feature>
<dbReference type="AlphaFoldDB" id="A0A0R1ZL92"/>
<keyword evidence="11" id="KW-1185">Reference proteome</keyword>
<feature type="transmembrane region" description="Helical" evidence="9">
    <location>
        <begin position="387"/>
        <end position="408"/>
    </location>
</feature>
<dbReference type="PANTHER" id="PTHR30588">
    <property type="entry name" value="BRANCHED-CHAIN AMINO ACID TRANSPORT SYSTEM 2 CARRIER PROTEIN"/>
    <property type="match status" value="1"/>
</dbReference>
<evidence type="ECO:0000313" key="11">
    <source>
        <dbReference type="Proteomes" id="UP000051679"/>
    </source>
</evidence>
<dbReference type="GO" id="GO:0015190">
    <property type="term" value="F:L-leucine transmembrane transporter activity"/>
    <property type="evidence" value="ECO:0007669"/>
    <property type="project" value="TreeGrafter"/>
</dbReference>
<dbReference type="GO" id="GO:0015188">
    <property type="term" value="F:L-isoleucine transmembrane transporter activity"/>
    <property type="evidence" value="ECO:0007669"/>
    <property type="project" value="TreeGrafter"/>
</dbReference>
<keyword evidence="3 9" id="KW-0813">Transport</keyword>
<keyword evidence="8 9" id="KW-0472">Membrane</keyword>
<dbReference type="GO" id="GO:0005304">
    <property type="term" value="F:L-valine transmembrane transporter activity"/>
    <property type="evidence" value="ECO:0007669"/>
    <property type="project" value="TreeGrafter"/>
</dbReference>
<evidence type="ECO:0000313" key="10">
    <source>
        <dbReference type="EMBL" id="KRM55761.1"/>
    </source>
</evidence>
<evidence type="ECO:0000256" key="2">
    <source>
        <dbReference type="ARBA" id="ARBA00008540"/>
    </source>
</evidence>
<proteinExistence type="inferred from homology"/>
<evidence type="ECO:0000256" key="1">
    <source>
        <dbReference type="ARBA" id="ARBA00004651"/>
    </source>
</evidence>
<dbReference type="Proteomes" id="UP000051679">
    <property type="component" value="Unassembled WGS sequence"/>
</dbReference>
<comment type="function">
    <text evidence="9">Component of the transport system for branched-chain amino acids.</text>
</comment>